<dbReference type="Proteomes" id="UP000177579">
    <property type="component" value="Unassembled WGS sequence"/>
</dbReference>
<name>A0A1F5TPM7_9BACT</name>
<dbReference type="AlphaFoldDB" id="A0A1F5TPM7"/>
<comment type="caution">
    <text evidence="1">The sequence shown here is derived from an EMBL/GenBank/DDBJ whole genome shotgun (WGS) entry which is preliminary data.</text>
</comment>
<organism evidence="1 2">
    <name type="scientific">Candidatus Falkowbacteria bacterium RIFOXYD2_FULL_34_120</name>
    <dbReference type="NCBI Taxonomy" id="1798007"/>
    <lineage>
        <taxon>Bacteria</taxon>
        <taxon>Candidatus Falkowiibacteriota</taxon>
    </lineage>
</organism>
<proteinExistence type="predicted"/>
<dbReference type="EMBL" id="MFGO01000020">
    <property type="protein sequence ID" value="OGF40787.1"/>
    <property type="molecule type" value="Genomic_DNA"/>
</dbReference>
<gene>
    <name evidence="1" type="ORF">A2531_06760</name>
</gene>
<sequence length="61" mass="7229">MIIMKVIWQKKGKLSWKLNTKKELEIIKKKSIKLKLKSSGLARLKLPLMCWKDFLNTLKSE</sequence>
<evidence type="ECO:0000313" key="1">
    <source>
        <dbReference type="EMBL" id="OGF40787.1"/>
    </source>
</evidence>
<evidence type="ECO:0000313" key="2">
    <source>
        <dbReference type="Proteomes" id="UP000177579"/>
    </source>
</evidence>
<protein>
    <submittedName>
        <fullName evidence="1">Uncharacterized protein</fullName>
    </submittedName>
</protein>
<accession>A0A1F5TPM7</accession>
<reference evidence="1 2" key="1">
    <citation type="journal article" date="2016" name="Nat. Commun.">
        <title>Thousands of microbial genomes shed light on interconnected biogeochemical processes in an aquifer system.</title>
        <authorList>
            <person name="Anantharaman K."/>
            <person name="Brown C.T."/>
            <person name="Hug L.A."/>
            <person name="Sharon I."/>
            <person name="Castelle C.J."/>
            <person name="Probst A.J."/>
            <person name="Thomas B.C."/>
            <person name="Singh A."/>
            <person name="Wilkins M.J."/>
            <person name="Karaoz U."/>
            <person name="Brodie E.L."/>
            <person name="Williams K.H."/>
            <person name="Hubbard S.S."/>
            <person name="Banfield J.F."/>
        </authorList>
    </citation>
    <scope>NUCLEOTIDE SEQUENCE [LARGE SCALE GENOMIC DNA]</scope>
</reference>